<evidence type="ECO:0000313" key="3">
    <source>
        <dbReference type="EMBL" id="AWL07197.1"/>
    </source>
</evidence>
<dbReference type="KEGG" id="mtim:DIR46_24065"/>
<dbReference type="InterPro" id="IPR028098">
    <property type="entry name" value="Glyco_trans_4-like_N"/>
</dbReference>
<evidence type="ECO:0000259" key="1">
    <source>
        <dbReference type="Pfam" id="PF00534"/>
    </source>
</evidence>
<dbReference type="Pfam" id="PF13439">
    <property type="entry name" value="Glyco_transf_4"/>
    <property type="match status" value="1"/>
</dbReference>
<accession>A0A2S2DPE5</accession>
<keyword evidence="3" id="KW-0808">Transferase</keyword>
<reference evidence="3 4" key="1">
    <citation type="submission" date="2018-05" db="EMBL/GenBank/DDBJ databases">
        <title>Complete genome sequence of Massilia oculi sp. nov. CCUG 43427T (=DSM 26321T), the type strain of M. oculi, and comparison with genome sequences of other Massilia strains.</title>
        <authorList>
            <person name="Zhu B."/>
        </authorList>
    </citation>
    <scope>NUCLEOTIDE SEQUENCE [LARGE SCALE GENOMIC DNA]</scope>
    <source>
        <strain evidence="3 4">CCUG 43427</strain>
    </source>
</reference>
<dbReference type="OrthoDB" id="267270at2"/>
<proteinExistence type="predicted"/>
<evidence type="ECO:0000313" key="4">
    <source>
        <dbReference type="Proteomes" id="UP000245820"/>
    </source>
</evidence>
<dbReference type="Pfam" id="PF00534">
    <property type="entry name" value="Glycos_transf_1"/>
    <property type="match status" value="1"/>
</dbReference>
<name>A0A2S2DPE5_9BURK</name>
<dbReference type="SUPFAM" id="SSF53756">
    <property type="entry name" value="UDP-Glycosyltransferase/glycogen phosphorylase"/>
    <property type="match status" value="1"/>
</dbReference>
<dbReference type="RefSeq" id="WP_109347492.1">
    <property type="nucleotide sequence ID" value="NZ_CP029343.1"/>
</dbReference>
<evidence type="ECO:0000259" key="2">
    <source>
        <dbReference type="Pfam" id="PF13439"/>
    </source>
</evidence>
<dbReference type="Proteomes" id="UP000245820">
    <property type="component" value="Chromosome"/>
</dbReference>
<dbReference type="InterPro" id="IPR050194">
    <property type="entry name" value="Glycosyltransferase_grp1"/>
</dbReference>
<gene>
    <name evidence="3" type="ORF">DIR46_24065</name>
</gene>
<feature type="domain" description="Glycosyltransferase subfamily 4-like N-terminal" evidence="2">
    <location>
        <begin position="64"/>
        <end position="201"/>
    </location>
</feature>
<dbReference type="Gene3D" id="3.40.50.2000">
    <property type="entry name" value="Glycogen Phosphorylase B"/>
    <property type="match status" value="2"/>
</dbReference>
<keyword evidence="4" id="KW-1185">Reference proteome</keyword>
<protein>
    <submittedName>
        <fullName evidence="3">Glycosyl transferase family 1</fullName>
    </submittedName>
</protein>
<sequence>MLNILTFSTLFPNAVEPHHGIFTETSLRQQLRHHPMRSVVVAPVPWFPSGARVFGRYARHARVPREEVRDGVRVLHPRYATVPGVGMYVTPWTLFHAARAAIDRLRAQGVGFDVIDAHYFYPDGVAAAMLGRHYGIPVVISALGSDITQLPDHAWPRRLIRQAAHSAYAMISVCEALRQDMIRLGLPGERIHALRNGVDLALFYPEPHAQARAALGVDGFTLLSVGHLIERKGHDKVIAALPQLPGVRLMIVGAGPERARLVALCHALGVQDRVRFRGLLTQSQLRTCYSAADALVLASNREGWANVLLEAMACGAPALASDVGGTAEVVRCHAAGLLLRANSAAGVADAVRRLRDDTPTREATCAHARLHSWHATTHAQFNIFANAAGLSIDHDLHRPAA</sequence>
<feature type="domain" description="Glycosyl transferase family 1" evidence="1">
    <location>
        <begin position="218"/>
        <end position="364"/>
    </location>
</feature>
<organism evidence="3 4">
    <name type="scientific">Massilia oculi</name>
    <dbReference type="NCBI Taxonomy" id="945844"/>
    <lineage>
        <taxon>Bacteria</taxon>
        <taxon>Pseudomonadati</taxon>
        <taxon>Pseudomonadota</taxon>
        <taxon>Betaproteobacteria</taxon>
        <taxon>Burkholderiales</taxon>
        <taxon>Oxalobacteraceae</taxon>
        <taxon>Telluria group</taxon>
        <taxon>Massilia</taxon>
    </lineage>
</organism>
<dbReference type="InterPro" id="IPR001296">
    <property type="entry name" value="Glyco_trans_1"/>
</dbReference>
<dbReference type="AlphaFoldDB" id="A0A2S2DPE5"/>
<dbReference type="EMBL" id="CP029343">
    <property type="protein sequence ID" value="AWL07197.1"/>
    <property type="molecule type" value="Genomic_DNA"/>
</dbReference>
<dbReference type="PANTHER" id="PTHR45947">
    <property type="entry name" value="SULFOQUINOVOSYL TRANSFERASE SQD2"/>
    <property type="match status" value="1"/>
</dbReference>
<dbReference type="GO" id="GO:0016757">
    <property type="term" value="F:glycosyltransferase activity"/>
    <property type="evidence" value="ECO:0007669"/>
    <property type="project" value="InterPro"/>
</dbReference>
<dbReference type="PANTHER" id="PTHR45947:SF3">
    <property type="entry name" value="SULFOQUINOVOSYL TRANSFERASE SQD2"/>
    <property type="match status" value="1"/>
</dbReference>